<proteinExistence type="predicted"/>
<keyword evidence="1" id="KW-0472">Membrane</keyword>
<reference evidence="2 3" key="1">
    <citation type="journal article" date="2016" name="Nat. Commun.">
        <title>Thousands of microbial genomes shed light on interconnected biogeochemical processes in an aquifer system.</title>
        <authorList>
            <person name="Anantharaman K."/>
            <person name="Brown C.T."/>
            <person name="Hug L.A."/>
            <person name="Sharon I."/>
            <person name="Castelle C.J."/>
            <person name="Probst A.J."/>
            <person name="Thomas B.C."/>
            <person name="Singh A."/>
            <person name="Wilkins M.J."/>
            <person name="Karaoz U."/>
            <person name="Brodie E.L."/>
            <person name="Williams K.H."/>
            <person name="Hubbard S.S."/>
            <person name="Banfield J.F."/>
        </authorList>
    </citation>
    <scope>NUCLEOTIDE SEQUENCE [LARGE SCALE GENOMIC DNA]</scope>
</reference>
<accession>A0A1F5H286</accession>
<feature type="transmembrane region" description="Helical" evidence="1">
    <location>
        <begin position="9"/>
        <end position="30"/>
    </location>
</feature>
<dbReference type="InterPro" id="IPR036259">
    <property type="entry name" value="MFS_trans_sf"/>
</dbReference>
<dbReference type="Gene3D" id="1.20.1250.20">
    <property type="entry name" value="MFS general substrate transporter like domains"/>
    <property type="match status" value="2"/>
</dbReference>
<feature type="transmembrane region" description="Helical" evidence="1">
    <location>
        <begin position="66"/>
        <end position="86"/>
    </location>
</feature>
<feature type="transmembrane region" description="Helical" evidence="1">
    <location>
        <begin position="126"/>
        <end position="147"/>
    </location>
</feature>
<feature type="transmembrane region" description="Helical" evidence="1">
    <location>
        <begin position="222"/>
        <end position="242"/>
    </location>
</feature>
<feature type="transmembrane region" description="Helical" evidence="1">
    <location>
        <begin position="92"/>
        <end position="114"/>
    </location>
</feature>
<evidence type="ECO:0000256" key="1">
    <source>
        <dbReference type="SAM" id="Phobius"/>
    </source>
</evidence>
<feature type="transmembrane region" description="Helical" evidence="1">
    <location>
        <begin position="153"/>
        <end position="173"/>
    </location>
</feature>
<protein>
    <recommendedName>
        <fullName evidence="4">Major facilitator superfamily (MFS) profile domain-containing protein</fullName>
    </recommendedName>
</protein>
<dbReference type="InterPro" id="IPR052528">
    <property type="entry name" value="Sugar_transport-like"/>
</dbReference>
<dbReference type="Proteomes" id="UP000177039">
    <property type="component" value="Unassembled WGS sequence"/>
</dbReference>
<gene>
    <name evidence="2" type="ORF">A3B54_00370</name>
</gene>
<feature type="transmembrane region" description="Helical" evidence="1">
    <location>
        <begin position="194"/>
        <end position="216"/>
    </location>
</feature>
<feature type="transmembrane region" description="Helical" evidence="1">
    <location>
        <begin position="254"/>
        <end position="273"/>
    </location>
</feature>
<evidence type="ECO:0008006" key="4">
    <source>
        <dbReference type="Google" id="ProtNLM"/>
    </source>
</evidence>
<dbReference type="AlphaFoldDB" id="A0A1F5H286"/>
<feature type="transmembrane region" description="Helical" evidence="1">
    <location>
        <begin position="42"/>
        <end position="59"/>
    </location>
</feature>
<dbReference type="PANTHER" id="PTHR23526">
    <property type="entry name" value="INTEGRAL MEMBRANE TRANSPORT PROTEIN-RELATED"/>
    <property type="match status" value="1"/>
</dbReference>
<evidence type="ECO:0000313" key="3">
    <source>
        <dbReference type="Proteomes" id="UP000177039"/>
    </source>
</evidence>
<feature type="transmembrane region" description="Helical" evidence="1">
    <location>
        <begin position="279"/>
        <end position="297"/>
    </location>
</feature>
<name>A0A1F5H286_9BACT</name>
<feature type="transmembrane region" description="Helical" evidence="1">
    <location>
        <begin position="318"/>
        <end position="337"/>
    </location>
</feature>
<organism evidence="2 3">
    <name type="scientific">Candidatus Curtissbacteria bacterium RIFCSPLOWO2_01_FULL_42_50</name>
    <dbReference type="NCBI Taxonomy" id="1797730"/>
    <lineage>
        <taxon>Bacteria</taxon>
        <taxon>Candidatus Curtissiibacteriota</taxon>
    </lineage>
</organism>
<feature type="transmembrane region" description="Helical" evidence="1">
    <location>
        <begin position="343"/>
        <end position="361"/>
    </location>
</feature>
<comment type="caution">
    <text evidence="2">The sequence shown here is derived from an EMBL/GenBank/DDBJ whole genome shotgun (WGS) entry which is preliminary data.</text>
</comment>
<sequence length="372" mass="43006">MYKKEFRTLLIFYFSFLWFSIFSRSILPTYYLKQGFTFNEMIWGSVLIFASQIIALLTLRRLTSRISWYLAIITWLAFIFLIIKLFSVYQFYLAMFVSGLTLFFFFVFYNIAHFELTPTEKRGESSAVMFGTGSLISVIAPIFAGFLAQINIALIWIFSSVSFLICFYLTGLQKNFELRYGVKEALQEIESTRIFIFLQGIWEALVIGIIPIYTLFFIKTPFYYGTFVAYLALAGVVSTFLLGRFTDKLQKRSVFLYPLTLSMAAVTFMFPYATKNIGLWVILSGAISFLLPVFWNISTAMVVDRNPDLNRAIPGRELTLAFGRLLGLFITALSFLVQQPPRYIFLVLGVVILLFPAILYWNTRIKKAYKYL</sequence>
<evidence type="ECO:0000313" key="2">
    <source>
        <dbReference type="EMBL" id="OGD98243.1"/>
    </source>
</evidence>
<dbReference type="PANTHER" id="PTHR23526:SF4">
    <property type="entry name" value="INTEGRAL MEMBRANE TRANSPORT PROTEIN"/>
    <property type="match status" value="1"/>
</dbReference>
<dbReference type="EMBL" id="MFBT01000040">
    <property type="protein sequence ID" value="OGD98243.1"/>
    <property type="molecule type" value="Genomic_DNA"/>
</dbReference>
<keyword evidence="1" id="KW-1133">Transmembrane helix</keyword>
<keyword evidence="1" id="KW-0812">Transmembrane</keyword>
<dbReference type="SUPFAM" id="SSF103473">
    <property type="entry name" value="MFS general substrate transporter"/>
    <property type="match status" value="2"/>
</dbReference>